<evidence type="ECO:0000313" key="2">
    <source>
        <dbReference type="EMBL" id="AEF86799.1"/>
    </source>
</evidence>
<evidence type="ECO:0000256" key="1">
    <source>
        <dbReference type="SAM" id="Phobius"/>
    </source>
</evidence>
<dbReference type="STRING" id="545694.TREPR_1973"/>
<feature type="transmembrane region" description="Helical" evidence="1">
    <location>
        <begin position="82"/>
        <end position="104"/>
    </location>
</feature>
<dbReference type="HOGENOM" id="CLU_1814959_0_0_12"/>
<dbReference type="KEGG" id="tpi:TREPR_1973"/>
<name>F5YKG1_TREPZ</name>
<keyword evidence="1" id="KW-0812">Transmembrane</keyword>
<keyword evidence="3" id="KW-1185">Reference proteome</keyword>
<feature type="transmembrane region" description="Helical" evidence="1">
    <location>
        <begin position="55"/>
        <end position="75"/>
    </location>
</feature>
<organism evidence="2 3">
    <name type="scientific">Treponema primitia (strain ATCC BAA-887 / DSM 12427 / ZAS-2)</name>
    <dbReference type="NCBI Taxonomy" id="545694"/>
    <lineage>
        <taxon>Bacteria</taxon>
        <taxon>Pseudomonadati</taxon>
        <taxon>Spirochaetota</taxon>
        <taxon>Spirochaetia</taxon>
        <taxon>Spirochaetales</taxon>
        <taxon>Treponemataceae</taxon>
        <taxon>Treponema</taxon>
    </lineage>
</organism>
<sequence length="142" mass="15870">MGIFTDRGKIKSTFFLSAFSLSMLYAVIFILSYALSAGPVANLVPWDTGNFLAVWLPPSIICIIASAICVIPLFFIRDKRLVPAAFFLLFIYAALIGVFALLHYSPEQRRAAAGLFIMYLFLPVLWGNLISTLVYVFYGKRT</sequence>
<proteinExistence type="predicted"/>
<gene>
    <name evidence="2" type="ordered locus">TREPR_1973</name>
</gene>
<reference evidence="2 3" key="2">
    <citation type="journal article" date="2011" name="ISME J.">
        <title>RNA-seq reveals cooperative metabolic interactions between two termite-gut spirochete species in co-culture.</title>
        <authorList>
            <person name="Rosenthal A.Z."/>
            <person name="Matson E.G."/>
            <person name="Eldar A."/>
            <person name="Leadbetter J.R."/>
        </authorList>
    </citation>
    <scope>NUCLEOTIDE SEQUENCE [LARGE SCALE GENOMIC DNA]</scope>
    <source>
        <strain evidence="3">ATCC BAA-887 / DSM 12427 / ZAS-2</strain>
    </source>
</reference>
<accession>F5YKG1</accession>
<dbReference type="AlphaFoldDB" id="F5YKG1"/>
<feature type="transmembrane region" description="Helical" evidence="1">
    <location>
        <begin position="12"/>
        <end position="35"/>
    </location>
</feature>
<feature type="transmembrane region" description="Helical" evidence="1">
    <location>
        <begin position="116"/>
        <end position="138"/>
    </location>
</feature>
<evidence type="ECO:0000313" key="3">
    <source>
        <dbReference type="Proteomes" id="UP000009223"/>
    </source>
</evidence>
<keyword evidence="1" id="KW-0472">Membrane</keyword>
<dbReference type="EMBL" id="CP001843">
    <property type="protein sequence ID" value="AEF86799.1"/>
    <property type="molecule type" value="Genomic_DNA"/>
</dbReference>
<dbReference type="Proteomes" id="UP000009223">
    <property type="component" value="Chromosome"/>
</dbReference>
<reference evidence="3" key="1">
    <citation type="submission" date="2009-12" db="EMBL/GenBank/DDBJ databases">
        <title>Complete sequence of Treponema primitia strain ZAS-2.</title>
        <authorList>
            <person name="Tetu S.G."/>
            <person name="Matson E."/>
            <person name="Ren Q."/>
            <person name="Seshadri R."/>
            <person name="Elbourne L."/>
            <person name="Hassan K.A."/>
            <person name="Durkin A."/>
            <person name="Radune D."/>
            <person name="Mohamoud Y."/>
            <person name="Shay R."/>
            <person name="Jin S."/>
            <person name="Zhang X."/>
            <person name="Lucey K."/>
            <person name="Ballor N.R."/>
            <person name="Ottesen E."/>
            <person name="Rosenthal R."/>
            <person name="Allen A."/>
            <person name="Leadbetter J.R."/>
            <person name="Paulsen I.T."/>
        </authorList>
    </citation>
    <scope>NUCLEOTIDE SEQUENCE [LARGE SCALE GENOMIC DNA]</scope>
    <source>
        <strain evidence="3">ATCC BAA-887 / DSM 12427 / ZAS-2</strain>
    </source>
</reference>
<keyword evidence="1" id="KW-1133">Transmembrane helix</keyword>
<protein>
    <submittedName>
        <fullName evidence="2">Uncharacterized protein</fullName>
    </submittedName>
</protein>